<protein>
    <submittedName>
        <fullName evidence="1">Uncharacterized protein</fullName>
    </submittedName>
</protein>
<keyword evidence="2" id="KW-1185">Reference proteome</keyword>
<comment type="caution">
    <text evidence="1">The sequence shown here is derived from an EMBL/GenBank/DDBJ whole genome shotgun (WGS) entry which is preliminary data.</text>
</comment>
<reference evidence="2" key="1">
    <citation type="journal article" date="2022" name="Mol. Ecol. Resour.">
        <title>The genomes of chicory, endive, great burdock and yacon provide insights into Asteraceae palaeo-polyploidization history and plant inulin production.</title>
        <authorList>
            <person name="Fan W."/>
            <person name="Wang S."/>
            <person name="Wang H."/>
            <person name="Wang A."/>
            <person name="Jiang F."/>
            <person name="Liu H."/>
            <person name="Zhao H."/>
            <person name="Xu D."/>
            <person name="Zhang Y."/>
        </authorList>
    </citation>
    <scope>NUCLEOTIDE SEQUENCE [LARGE SCALE GENOMIC DNA]</scope>
    <source>
        <strain evidence="2">cv. Niubang</strain>
    </source>
</reference>
<name>A0ACB9A0U6_ARCLA</name>
<gene>
    <name evidence="1" type="ORF">L6452_28807</name>
</gene>
<accession>A0ACB9A0U6</accession>
<evidence type="ECO:0000313" key="1">
    <source>
        <dbReference type="EMBL" id="KAI3703053.1"/>
    </source>
</evidence>
<dbReference type="EMBL" id="CM042055">
    <property type="protein sequence ID" value="KAI3703053.1"/>
    <property type="molecule type" value="Genomic_DNA"/>
</dbReference>
<dbReference type="Proteomes" id="UP001055879">
    <property type="component" value="Linkage Group LG09"/>
</dbReference>
<reference evidence="1 2" key="2">
    <citation type="journal article" date="2022" name="Mol. Ecol. Resour.">
        <title>The genomes of chicory, endive, great burdock and yacon provide insights into Asteraceae paleo-polyploidization history and plant inulin production.</title>
        <authorList>
            <person name="Fan W."/>
            <person name="Wang S."/>
            <person name="Wang H."/>
            <person name="Wang A."/>
            <person name="Jiang F."/>
            <person name="Liu H."/>
            <person name="Zhao H."/>
            <person name="Xu D."/>
            <person name="Zhang Y."/>
        </authorList>
    </citation>
    <scope>NUCLEOTIDE SEQUENCE [LARGE SCALE GENOMIC DNA]</scope>
    <source>
        <strain evidence="2">cv. Niubang</strain>
    </source>
</reference>
<proteinExistence type="predicted"/>
<evidence type="ECO:0000313" key="2">
    <source>
        <dbReference type="Proteomes" id="UP001055879"/>
    </source>
</evidence>
<organism evidence="1 2">
    <name type="scientific">Arctium lappa</name>
    <name type="common">Greater burdock</name>
    <name type="synonym">Lappa major</name>
    <dbReference type="NCBI Taxonomy" id="4217"/>
    <lineage>
        <taxon>Eukaryota</taxon>
        <taxon>Viridiplantae</taxon>
        <taxon>Streptophyta</taxon>
        <taxon>Embryophyta</taxon>
        <taxon>Tracheophyta</taxon>
        <taxon>Spermatophyta</taxon>
        <taxon>Magnoliopsida</taxon>
        <taxon>eudicotyledons</taxon>
        <taxon>Gunneridae</taxon>
        <taxon>Pentapetalae</taxon>
        <taxon>asterids</taxon>
        <taxon>campanulids</taxon>
        <taxon>Asterales</taxon>
        <taxon>Asteraceae</taxon>
        <taxon>Carduoideae</taxon>
        <taxon>Cardueae</taxon>
        <taxon>Arctiinae</taxon>
        <taxon>Arctium</taxon>
    </lineage>
</organism>
<sequence length="133" mass="14670">MDDATLKLPNIPPPGFKSFSRSNDSLASETATDSESESLQSLKFPPLLPIRFRHRSPGKSSSDPSLELHLSWLQGSNLASELVEQFMIEETSDCNKSDRVVSDAESVSSFSTPGTIRVSLQSFCIIFLKLTKF</sequence>